<organism evidence="1 2">
    <name type="scientific">Marinagarivorans cellulosilyticus</name>
    <dbReference type="NCBI Taxonomy" id="2721545"/>
    <lineage>
        <taxon>Bacteria</taxon>
        <taxon>Pseudomonadati</taxon>
        <taxon>Pseudomonadota</taxon>
        <taxon>Gammaproteobacteria</taxon>
        <taxon>Cellvibrionales</taxon>
        <taxon>Cellvibrionaceae</taxon>
        <taxon>Marinagarivorans</taxon>
    </lineage>
</organism>
<dbReference type="EMBL" id="AP023086">
    <property type="protein sequence ID" value="BCD95873.1"/>
    <property type="molecule type" value="Genomic_DNA"/>
</dbReference>
<dbReference type="GO" id="GO:0004803">
    <property type="term" value="F:transposase activity"/>
    <property type="evidence" value="ECO:0007669"/>
    <property type="project" value="InterPro"/>
</dbReference>
<evidence type="ECO:0008006" key="3">
    <source>
        <dbReference type="Google" id="ProtNLM"/>
    </source>
</evidence>
<evidence type="ECO:0000313" key="1">
    <source>
        <dbReference type="EMBL" id="BCD95873.1"/>
    </source>
</evidence>
<evidence type="ECO:0000313" key="2">
    <source>
        <dbReference type="Proteomes" id="UP001320119"/>
    </source>
</evidence>
<proteinExistence type="predicted"/>
<dbReference type="RefSeq" id="WP_236985345.1">
    <property type="nucleotide sequence ID" value="NZ_AP023086.1"/>
</dbReference>
<gene>
    <name evidence="1" type="ORF">MARGE09_P0072</name>
</gene>
<dbReference type="Gene3D" id="3.30.70.1290">
    <property type="entry name" value="Transposase IS200-like"/>
    <property type="match status" value="1"/>
</dbReference>
<reference evidence="1 2" key="1">
    <citation type="journal article" date="2022" name="IScience">
        <title>An ultrasensitive nanofiber-based assay for enzymatic hydrolysis and deep-sea microbial degradation of cellulose.</title>
        <authorList>
            <person name="Tsudome M."/>
            <person name="Tachioka M."/>
            <person name="Miyazaki M."/>
            <person name="Uchimura K."/>
            <person name="Tsuda M."/>
            <person name="Takaki Y."/>
            <person name="Deguchi S."/>
        </authorList>
    </citation>
    <scope>NUCLEOTIDE SEQUENCE [LARGE SCALE GENOMIC DNA]</scope>
    <source>
        <strain evidence="1 2">GE09</strain>
    </source>
</reference>
<keyword evidence="2" id="KW-1185">Reference proteome</keyword>
<accession>A0AAN1WE20</accession>
<dbReference type="AlphaFoldDB" id="A0AAN1WE20"/>
<name>A0AAN1WE20_9GAMM</name>
<dbReference type="PANTHER" id="PTHR34322">
    <property type="entry name" value="TRANSPOSASE, Y1_TNP DOMAIN-CONTAINING"/>
    <property type="match status" value="1"/>
</dbReference>
<dbReference type="GO" id="GO:0003677">
    <property type="term" value="F:DNA binding"/>
    <property type="evidence" value="ECO:0007669"/>
    <property type="project" value="InterPro"/>
</dbReference>
<dbReference type="KEGG" id="marq:MARGE09_P0072"/>
<protein>
    <recommendedName>
        <fullName evidence="3">Transposase</fullName>
    </recommendedName>
</protein>
<dbReference type="GO" id="GO:0006313">
    <property type="term" value="P:DNA transposition"/>
    <property type="evidence" value="ECO:0007669"/>
    <property type="project" value="InterPro"/>
</dbReference>
<dbReference type="SUPFAM" id="SSF143422">
    <property type="entry name" value="Transposase IS200-like"/>
    <property type="match status" value="1"/>
</dbReference>
<sequence length="344" mass="39586">MTQARRTLISLDQTSWFHICSRCIKRSFLMGEDKYSGKNYEHRRGWISDKLAELGDIFALDIAAYAVLSNHYHLVLHIDSEKAARWSDKTVIRRWMMLFKGNELALKVLKNQPINEAEQYLVDDLVAEWRKRLSSISWFMRCLNEHIARLANAEDKCTGRFWEGRFKSQALLDEQAIITCMAYVDLNPVRAGMAELPETSDFTAIQQRIQSLNKPAKKAKDKKSIRLANFCKPPKKNHLPTADSVDQGQRSTGVIPFYWRDYLELIDWTGRAILPNKSGAIALASPKILKRLEINCDDWLENMPRIETDFHHCIGRGDAIRPCAEKLDQCWVKGLGAARRLFGC</sequence>
<dbReference type="Proteomes" id="UP001320119">
    <property type="component" value="Chromosome"/>
</dbReference>
<dbReference type="PANTHER" id="PTHR34322:SF2">
    <property type="entry name" value="TRANSPOSASE IS200-LIKE DOMAIN-CONTAINING PROTEIN"/>
    <property type="match status" value="1"/>
</dbReference>
<dbReference type="InterPro" id="IPR036515">
    <property type="entry name" value="Transposase_17_sf"/>
</dbReference>